<protein>
    <submittedName>
        <fullName evidence="2">Uncharacterized protein</fullName>
    </submittedName>
</protein>
<evidence type="ECO:0000256" key="1">
    <source>
        <dbReference type="SAM" id="Phobius"/>
    </source>
</evidence>
<feature type="transmembrane region" description="Helical" evidence="1">
    <location>
        <begin position="18"/>
        <end position="36"/>
    </location>
</feature>
<gene>
    <name evidence="2" type="ORF">EV212_10419</name>
</gene>
<keyword evidence="3" id="KW-1185">Reference proteome</keyword>
<keyword evidence="1" id="KW-0472">Membrane</keyword>
<dbReference type="AlphaFoldDB" id="A0A4R2LCR5"/>
<feature type="transmembrane region" description="Helical" evidence="1">
    <location>
        <begin position="42"/>
        <end position="66"/>
    </location>
</feature>
<comment type="caution">
    <text evidence="2">The sequence shown here is derived from an EMBL/GenBank/DDBJ whole genome shotgun (WGS) entry which is preliminary data.</text>
</comment>
<dbReference type="Proteomes" id="UP000295711">
    <property type="component" value="Unassembled WGS sequence"/>
</dbReference>
<reference evidence="2 3" key="1">
    <citation type="submission" date="2019-03" db="EMBL/GenBank/DDBJ databases">
        <title>Genomic Encyclopedia of Type Strains, Phase IV (KMG-IV): sequencing the most valuable type-strain genomes for metagenomic binning, comparative biology and taxonomic classification.</title>
        <authorList>
            <person name="Goeker M."/>
        </authorList>
    </citation>
    <scope>NUCLEOTIDE SEQUENCE [LARGE SCALE GENOMIC DNA]</scope>
    <source>
        <strain evidence="2 3">DSM 28559</strain>
    </source>
</reference>
<keyword evidence="1" id="KW-0812">Transmembrane</keyword>
<organism evidence="2 3">
    <name type="scientific">Frisingicoccus caecimuris</name>
    <dbReference type="NCBI Taxonomy" id="1796636"/>
    <lineage>
        <taxon>Bacteria</taxon>
        <taxon>Bacillati</taxon>
        <taxon>Bacillota</taxon>
        <taxon>Clostridia</taxon>
        <taxon>Lachnospirales</taxon>
        <taxon>Lachnospiraceae</taxon>
        <taxon>Frisingicoccus</taxon>
    </lineage>
</organism>
<proteinExistence type="predicted"/>
<feature type="transmembrane region" description="Helical" evidence="1">
    <location>
        <begin position="78"/>
        <end position="94"/>
    </location>
</feature>
<accession>A0A4R2LCR5</accession>
<dbReference type="RefSeq" id="WP_132090098.1">
    <property type="nucleotide sequence ID" value="NZ_JANKAQ010000004.1"/>
</dbReference>
<keyword evidence="1" id="KW-1133">Transmembrane helix</keyword>
<evidence type="ECO:0000313" key="3">
    <source>
        <dbReference type="Proteomes" id="UP000295711"/>
    </source>
</evidence>
<sequence length="216" mass="25710">MYLGKGDEWSMTRNLKKLSLLCAAVVLINFLSSWYYEQLFFHFFVLYSILDMLFFFLFIACGIWAVKYLKGNHKSIKDFIPIILVVVYLMYLLSGSQNKLNFRVYKNVRYEIVEMVENYQLGESEEKGFVELPDKYKKCSSGGDILIYRNNDECMIGFWVKRGFLDSGFSMFVYKSDDNAMNIEQVVRECLWDGYEVNSEQKEKQWYYITARERNE</sequence>
<evidence type="ECO:0000313" key="2">
    <source>
        <dbReference type="EMBL" id="TCO84971.1"/>
    </source>
</evidence>
<name>A0A4R2LCR5_9FIRM</name>
<dbReference type="OrthoDB" id="9785602at2"/>
<dbReference type="EMBL" id="SLXA01000004">
    <property type="protein sequence ID" value="TCO84971.1"/>
    <property type="molecule type" value="Genomic_DNA"/>
</dbReference>